<evidence type="ECO:0000256" key="2">
    <source>
        <dbReference type="ARBA" id="ARBA00022553"/>
    </source>
</evidence>
<feature type="domain" description="Carrier" evidence="3">
    <location>
        <begin position="14"/>
        <end position="91"/>
    </location>
</feature>
<organism evidence="4 5">
    <name type="scientific">Cylindrospermum stagnale PCC 7417</name>
    <dbReference type="NCBI Taxonomy" id="56107"/>
    <lineage>
        <taxon>Bacteria</taxon>
        <taxon>Bacillati</taxon>
        <taxon>Cyanobacteriota</taxon>
        <taxon>Cyanophyceae</taxon>
        <taxon>Nostocales</taxon>
        <taxon>Nostocaceae</taxon>
        <taxon>Cylindrospermum</taxon>
    </lineage>
</organism>
<name>K9WSZ3_9NOST</name>
<dbReference type="InterPro" id="IPR020806">
    <property type="entry name" value="PKS_PP-bd"/>
</dbReference>
<dbReference type="STRING" id="56107.Cylst_1198"/>
<gene>
    <name evidence="4" type="ORF">Cylst_1198</name>
</gene>
<dbReference type="OrthoDB" id="425617at2"/>
<reference evidence="4 5" key="1">
    <citation type="submission" date="2012-06" db="EMBL/GenBank/DDBJ databases">
        <title>Finished chromosome of genome of Cylindrospermum stagnale PCC 7417.</title>
        <authorList>
            <consortium name="US DOE Joint Genome Institute"/>
            <person name="Gugger M."/>
            <person name="Coursin T."/>
            <person name="Rippka R."/>
            <person name="Tandeau De Marsac N."/>
            <person name="Huntemann M."/>
            <person name="Wei C.-L."/>
            <person name="Han J."/>
            <person name="Detter J.C."/>
            <person name="Han C."/>
            <person name="Tapia R."/>
            <person name="Chen A."/>
            <person name="Kyrpides N."/>
            <person name="Mavromatis K."/>
            <person name="Markowitz V."/>
            <person name="Szeto E."/>
            <person name="Ivanova N."/>
            <person name="Pagani I."/>
            <person name="Pati A."/>
            <person name="Goodwin L."/>
            <person name="Nordberg H.P."/>
            <person name="Cantor M.N."/>
            <person name="Hua S.X."/>
            <person name="Woyke T."/>
            <person name="Kerfeld C.A."/>
        </authorList>
    </citation>
    <scope>NUCLEOTIDE SEQUENCE [LARGE SCALE GENOMIC DNA]</scope>
    <source>
        <strain evidence="4 5">PCC 7417</strain>
    </source>
</reference>
<dbReference type="Proteomes" id="UP000010475">
    <property type="component" value="Chromosome"/>
</dbReference>
<dbReference type="Pfam" id="PF00550">
    <property type="entry name" value="PP-binding"/>
    <property type="match status" value="1"/>
</dbReference>
<dbReference type="AlphaFoldDB" id="K9WSZ3"/>
<dbReference type="PATRIC" id="fig|56107.3.peg.1352"/>
<keyword evidence="2" id="KW-0597">Phosphoprotein</keyword>
<dbReference type="eggNOG" id="COG0236">
    <property type="taxonomic scope" value="Bacteria"/>
</dbReference>
<protein>
    <submittedName>
        <fullName evidence="4">Aryl carrier domain protein</fullName>
    </submittedName>
</protein>
<dbReference type="GO" id="GO:0031177">
    <property type="term" value="F:phosphopantetheine binding"/>
    <property type="evidence" value="ECO:0007669"/>
    <property type="project" value="InterPro"/>
</dbReference>
<evidence type="ECO:0000259" key="3">
    <source>
        <dbReference type="PROSITE" id="PS50075"/>
    </source>
</evidence>
<dbReference type="RefSeq" id="WP_015206756.1">
    <property type="nucleotide sequence ID" value="NC_019757.1"/>
</dbReference>
<proteinExistence type="predicted"/>
<dbReference type="PROSITE" id="PS50075">
    <property type="entry name" value="CARRIER"/>
    <property type="match status" value="1"/>
</dbReference>
<evidence type="ECO:0000313" key="4">
    <source>
        <dbReference type="EMBL" id="AFZ23500.1"/>
    </source>
</evidence>
<dbReference type="SMART" id="SM00823">
    <property type="entry name" value="PKS_PP"/>
    <property type="match status" value="1"/>
</dbReference>
<evidence type="ECO:0000313" key="5">
    <source>
        <dbReference type="Proteomes" id="UP000010475"/>
    </source>
</evidence>
<dbReference type="InterPro" id="IPR036736">
    <property type="entry name" value="ACP-like_sf"/>
</dbReference>
<evidence type="ECO:0000256" key="1">
    <source>
        <dbReference type="ARBA" id="ARBA00022450"/>
    </source>
</evidence>
<dbReference type="HOGENOM" id="CLU_157807_0_1_3"/>
<dbReference type="Gene3D" id="1.10.1200.10">
    <property type="entry name" value="ACP-like"/>
    <property type="match status" value="1"/>
</dbReference>
<sequence length="101" mass="11677">MSENIPNFRVKNAYTTVEIQEWLITNISYVLGVEPDQIDIHEPLENYGLDSGQAMILASKAEKFLGFKLSLIHLWYYPTIEELAQRLAEEVEDSKSEIFQI</sequence>
<dbReference type="InterPro" id="IPR009081">
    <property type="entry name" value="PP-bd_ACP"/>
</dbReference>
<dbReference type="SUPFAM" id="SSF47336">
    <property type="entry name" value="ACP-like"/>
    <property type="match status" value="1"/>
</dbReference>
<dbReference type="KEGG" id="csg:Cylst_1198"/>
<keyword evidence="1" id="KW-0596">Phosphopantetheine</keyword>
<dbReference type="EMBL" id="CP003642">
    <property type="protein sequence ID" value="AFZ23500.1"/>
    <property type="molecule type" value="Genomic_DNA"/>
</dbReference>
<accession>K9WSZ3</accession>
<keyword evidence="5" id="KW-1185">Reference proteome</keyword>